<organism evidence="2 3">
    <name type="scientific">Castilleja foliolosa</name>
    <dbReference type="NCBI Taxonomy" id="1961234"/>
    <lineage>
        <taxon>Eukaryota</taxon>
        <taxon>Viridiplantae</taxon>
        <taxon>Streptophyta</taxon>
        <taxon>Embryophyta</taxon>
        <taxon>Tracheophyta</taxon>
        <taxon>Spermatophyta</taxon>
        <taxon>Magnoliopsida</taxon>
        <taxon>eudicotyledons</taxon>
        <taxon>Gunneridae</taxon>
        <taxon>Pentapetalae</taxon>
        <taxon>asterids</taxon>
        <taxon>lamiids</taxon>
        <taxon>Lamiales</taxon>
        <taxon>Orobanchaceae</taxon>
        <taxon>Pedicularideae</taxon>
        <taxon>Castillejinae</taxon>
        <taxon>Castilleja</taxon>
    </lineage>
</organism>
<evidence type="ECO:0000313" key="2">
    <source>
        <dbReference type="EMBL" id="KAL3647347.1"/>
    </source>
</evidence>
<gene>
    <name evidence="2" type="ORF">CASFOL_008315</name>
</gene>
<reference evidence="3" key="1">
    <citation type="journal article" date="2024" name="IScience">
        <title>Strigolactones Initiate the Formation of Haustorium-like Structures in Castilleja.</title>
        <authorList>
            <person name="Buerger M."/>
            <person name="Peterson D."/>
            <person name="Chory J."/>
        </authorList>
    </citation>
    <scope>NUCLEOTIDE SEQUENCE [LARGE SCALE GENOMIC DNA]</scope>
</reference>
<dbReference type="Pfam" id="PF03478">
    <property type="entry name" value="Beta-prop_KIB1-4"/>
    <property type="match status" value="1"/>
</dbReference>
<keyword evidence="3" id="KW-1185">Reference proteome</keyword>
<sequence length="424" mass="47659">MALSILKITGTGTSVRSIFRSLSSYRGAWMVSTATRLAEAQVSSLSSSDDDSPSSSSPLLMLSPNNYNMSYDLYSFAKNRLFTIPKSEKSTSTKIIVGSSHGWLACFNLRRNELYLSNPLSGRRVDLPPIDNLPIYKPNLRSGTGINKIIISCSDPESKECRAMMIFNYPSNELAFCCPGISSTGWTTMDSPNKDIVYCPTRELLFTLNGYKILEFKAWDLRNPLSPSLVWSCKVNELECCSNSGGHSNLVDDDVVEDDYVFLNYQNYLVASQQGELFLVHRYVYQHVLPNGVGVKIDPEDDDDDFLFTVSKYPPKTADYKVFKIVPEGDGGKKVFMNGHLNDQVMFIGWLSHGMAMPAADVDGFRPNTICFTDDAFTLSKEARGRDNGIFDYKNRTFHPCYYPLDYQSLKKKIMPPPLWLTTN</sequence>
<accession>A0ABD3E0K8</accession>
<proteinExistence type="predicted"/>
<feature type="domain" description="KIB1-4 beta-propeller" evidence="1">
    <location>
        <begin position="73"/>
        <end position="392"/>
    </location>
</feature>
<dbReference type="AlphaFoldDB" id="A0ABD3E0K8"/>
<dbReference type="EMBL" id="JAVIJP010000009">
    <property type="protein sequence ID" value="KAL3647347.1"/>
    <property type="molecule type" value="Genomic_DNA"/>
</dbReference>
<evidence type="ECO:0000313" key="3">
    <source>
        <dbReference type="Proteomes" id="UP001632038"/>
    </source>
</evidence>
<dbReference type="PANTHER" id="PTHR44259">
    <property type="entry name" value="OS07G0183000 PROTEIN-RELATED"/>
    <property type="match status" value="1"/>
</dbReference>
<dbReference type="InterPro" id="IPR050942">
    <property type="entry name" value="F-box_BR-signaling"/>
</dbReference>
<dbReference type="Proteomes" id="UP001632038">
    <property type="component" value="Unassembled WGS sequence"/>
</dbReference>
<dbReference type="InterPro" id="IPR005174">
    <property type="entry name" value="KIB1-4_b-propeller"/>
</dbReference>
<comment type="caution">
    <text evidence="2">The sequence shown here is derived from an EMBL/GenBank/DDBJ whole genome shotgun (WGS) entry which is preliminary data.</text>
</comment>
<protein>
    <recommendedName>
        <fullName evidence="1">KIB1-4 beta-propeller domain-containing protein</fullName>
    </recommendedName>
</protein>
<name>A0ABD3E0K8_9LAMI</name>
<dbReference type="PANTHER" id="PTHR44259:SF37">
    <property type="entry name" value="DUF1618 DOMAIN-CONTAINING PROTEIN"/>
    <property type="match status" value="1"/>
</dbReference>
<evidence type="ECO:0000259" key="1">
    <source>
        <dbReference type="Pfam" id="PF03478"/>
    </source>
</evidence>